<dbReference type="GO" id="GO:0005789">
    <property type="term" value="C:endoplasmic reticulum membrane"/>
    <property type="evidence" value="ECO:0007669"/>
    <property type="project" value="UniProtKB-SubCell"/>
</dbReference>
<dbReference type="InterPro" id="IPR017972">
    <property type="entry name" value="Cyt_P450_CS"/>
</dbReference>
<comment type="subcellular location">
    <subcellularLocation>
        <location evidence="3">Endoplasmic reticulum membrane</location>
        <topology evidence="3">Peripheral membrane protein</topology>
    </subcellularLocation>
    <subcellularLocation>
        <location evidence="2">Microsome membrane</location>
        <topology evidence="2">Peripheral membrane protein</topology>
    </subcellularLocation>
</comment>
<dbReference type="PROSITE" id="PS00086">
    <property type="entry name" value="CYTOCHROME_P450"/>
    <property type="match status" value="1"/>
</dbReference>
<evidence type="ECO:0000313" key="15">
    <source>
        <dbReference type="EMBL" id="AIL94150.1"/>
    </source>
</evidence>
<keyword evidence="11 14" id="KW-0503">Monooxygenase</keyword>
<evidence type="ECO:0000256" key="11">
    <source>
        <dbReference type="ARBA" id="ARBA00023033"/>
    </source>
</evidence>
<evidence type="ECO:0000256" key="1">
    <source>
        <dbReference type="ARBA" id="ARBA00001971"/>
    </source>
</evidence>
<dbReference type="Gene3D" id="1.10.630.10">
    <property type="entry name" value="Cytochrome P450"/>
    <property type="match status" value="1"/>
</dbReference>
<evidence type="ECO:0000256" key="13">
    <source>
        <dbReference type="PIRSR" id="PIRSR602401-1"/>
    </source>
</evidence>
<keyword evidence="6 13" id="KW-0479">Metal-binding</keyword>
<gene>
    <name evidence="15" type="primary">CYP3026A1</name>
</gene>
<keyword evidence="9 14" id="KW-0560">Oxidoreductase</keyword>
<evidence type="ECO:0000256" key="10">
    <source>
        <dbReference type="ARBA" id="ARBA00023004"/>
    </source>
</evidence>
<sequence length="540" mass="61364">MLVEFTIGVVCIFVYYYVKFHHTWKYWEHHNVPFVKPSFPFGSSPTISWETFTSPQNFNQTALNEAKKRGFPKVYGTYFFHNPIISICDPELAKHIMVKDFDHFVDRQGEFLAEHATTSHLVDQLWGRQMTALRGDQWKATRNAFTPIFTGGKLKGMIHFIHEVTHDLVTSIGQEADRGTPFELKEKFGRFSMDTIASCAFGVKANSFQEDKSTFAMNAGAMFRNSPMDLMKFVLLVAVPRGRALLECLGVPLQKKAPTMFLYDIITQTVDHRLRTKTRRNDLVDLMIDAMKADPQSSNHPEEPVEDSQFDKDAKLNAPDFQPLNVDEMTLVATAMVILVAGYDTTAQTLAIASFHLARNPDIQEKLHQEIMDAVATMEDDKPYPDYNLIQSLPYLDMVLHETLRINPALGLISRTCTKDYIIPGTNIPLKCGQDAHIYVSAIHMNPDIYPDPKKFDPERFTKESKANRHPYSFLGFGQGPKNCIGMRFALLEAKLALFGVLRSYKFVTCPETIDTYTLDPSSILATPKEPLLVKVEKRK</sequence>
<dbReference type="InterPro" id="IPR036396">
    <property type="entry name" value="Cyt_P450_sf"/>
</dbReference>
<evidence type="ECO:0000256" key="3">
    <source>
        <dbReference type="ARBA" id="ARBA00004406"/>
    </source>
</evidence>
<proteinExistence type="evidence at transcript level"/>
<dbReference type="PRINTS" id="PR00463">
    <property type="entry name" value="EP450I"/>
</dbReference>
<dbReference type="PRINTS" id="PR00385">
    <property type="entry name" value="P450"/>
</dbReference>
<dbReference type="InterPro" id="IPR001128">
    <property type="entry name" value="Cyt_P450"/>
</dbReference>
<keyword evidence="8" id="KW-0492">Microsome</keyword>
<dbReference type="AlphaFoldDB" id="A0A088DKR3"/>
<dbReference type="GO" id="GO:0016705">
    <property type="term" value="F:oxidoreductase activity, acting on paired donors, with incorporation or reduction of molecular oxygen"/>
    <property type="evidence" value="ECO:0007669"/>
    <property type="project" value="InterPro"/>
</dbReference>
<evidence type="ECO:0000256" key="6">
    <source>
        <dbReference type="ARBA" id="ARBA00022723"/>
    </source>
</evidence>
<dbReference type="GO" id="GO:0005506">
    <property type="term" value="F:iron ion binding"/>
    <property type="evidence" value="ECO:0007669"/>
    <property type="project" value="InterPro"/>
</dbReference>
<reference evidence="15" key="2">
    <citation type="journal article" date="2014" name="Aquat. Toxicol.">
        <title>Crude oil exposure results in oxidative stress-mediated dysfunctional development and reproduction in the copepod Tigriopus japonicus and modulates expression of cytochrome P450 (CYP) genes.</title>
        <authorList>
            <person name="Han J."/>
            <person name="Won E.J."/>
            <person name="Hwang D.S."/>
            <person name="Shin K.H."/>
            <person name="Lee Y.S."/>
            <person name="Leung K.M."/>
            <person name="Lee S.J."/>
            <person name="Lee J.S."/>
        </authorList>
    </citation>
    <scope>NUCLEOTIDE SEQUENCE</scope>
</reference>
<keyword evidence="5 13" id="KW-0349">Heme</keyword>
<keyword evidence="7" id="KW-0256">Endoplasmic reticulum</keyword>
<dbReference type="InterPro" id="IPR002401">
    <property type="entry name" value="Cyt_P450_E_grp-I"/>
</dbReference>
<evidence type="ECO:0000256" key="12">
    <source>
        <dbReference type="ARBA" id="ARBA00023136"/>
    </source>
</evidence>
<reference evidence="15" key="1">
    <citation type="submission" date="2013-09" db="EMBL/GenBank/DDBJ databases">
        <authorList>
            <person name="Lee J.-S."/>
        </authorList>
    </citation>
    <scope>NUCLEOTIDE SEQUENCE</scope>
</reference>
<evidence type="ECO:0000256" key="5">
    <source>
        <dbReference type="ARBA" id="ARBA00022617"/>
    </source>
</evidence>
<dbReference type="InterPro" id="IPR050476">
    <property type="entry name" value="Insect_CytP450_Detox"/>
</dbReference>
<dbReference type="GO" id="GO:0020037">
    <property type="term" value="F:heme binding"/>
    <property type="evidence" value="ECO:0007669"/>
    <property type="project" value="InterPro"/>
</dbReference>
<evidence type="ECO:0000256" key="2">
    <source>
        <dbReference type="ARBA" id="ARBA00004174"/>
    </source>
</evidence>
<keyword evidence="10 13" id="KW-0408">Iron</keyword>
<organism evidence="15">
    <name type="scientific">Tigriopus japonicus</name>
    <name type="common">Copepod</name>
    <dbReference type="NCBI Taxonomy" id="158387"/>
    <lineage>
        <taxon>Eukaryota</taxon>
        <taxon>Metazoa</taxon>
        <taxon>Ecdysozoa</taxon>
        <taxon>Arthropoda</taxon>
        <taxon>Crustacea</taxon>
        <taxon>Multicrustacea</taxon>
        <taxon>Hexanauplia</taxon>
        <taxon>Copepoda</taxon>
        <taxon>Harpacticoida</taxon>
        <taxon>Harpacticidae</taxon>
        <taxon>Tigriopus</taxon>
    </lineage>
</organism>
<dbReference type="FunFam" id="1.10.630.10:FF:000042">
    <property type="entry name" value="Cytochrome P450"/>
    <property type="match status" value="1"/>
</dbReference>
<dbReference type="SUPFAM" id="SSF48264">
    <property type="entry name" value="Cytochrome P450"/>
    <property type="match status" value="1"/>
</dbReference>
<protein>
    <submittedName>
        <fullName evidence="15">Cytochrome P450 CYP3026A1</fullName>
    </submittedName>
</protein>
<name>A0A088DKR3_TIGJA</name>
<feature type="binding site" description="axial binding residue" evidence="13">
    <location>
        <position position="484"/>
    </location>
    <ligand>
        <name>heme</name>
        <dbReference type="ChEBI" id="CHEBI:30413"/>
    </ligand>
    <ligandPart>
        <name>Fe</name>
        <dbReference type="ChEBI" id="CHEBI:18248"/>
    </ligandPart>
</feature>
<accession>A0A088DKR3</accession>
<comment type="similarity">
    <text evidence="4 14">Belongs to the cytochrome P450 family.</text>
</comment>
<dbReference type="PANTHER" id="PTHR24292:SF54">
    <property type="entry name" value="CYP9F3-RELATED"/>
    <property type="match status" value="1"/>
</dbReference>
<evidence type="ECO:0000256" key="4">
    <source>
        <dbReference type="ARBA" id="ARBA00010617"/>
    </source>
</evidence>
<dbReference type="CDD" id="cd11055">
    <property type="entry name" value="CYP3A-like"/>
    <property type="match status" value="1"/>
</dbReference>
<evidence type="ECO:0000256" key="14">
    <source>
        <dbReference type="RuleBase" id="RU000461"/>
    </source>
</evidence>
<keyword evidence="12" id="KW-0472">Membrane</keyword>
<dbReference type="EMBL" id="KF639996">
    <property type="protein sequence ID" value="AIL94150.1"/>
    <property type="molecule type" value="mRNA"/>
</dbReference>
<evidence type="ECO:0000256" key="8">
    <source>
        <dbReference type="ARBA" id="ARBA00022848"/>
    </source>
</evidence>
<dbReference type="Pfam" id="PF00067">
    <property type="entry name" value="p450"/>
    <property type="match status" value="1"/>
</dbReference>
<comment type="cofactor">
    <cofactor evidence="1 13">
        <name>heme</name>
        <dbReference type="ChEBI" id="CHEBI:30413"/>
    </cofactor>
</comment>
<evidence type="ECO:0000256" key="7">
    <source>
        <dbReference type="ARBA" id="ARBA00022824"/>
    </source>
</evidence>
<evidence type="ECO:0000256" key="9">
    <source>
        <dbReference type="ARBA" id="ARBA00023002"/>
    </source>
</evidence>
<dbReference type="PANTHER" id="PTHR24292">
    <property type="entry name" value="CYTOCHROME P450"/>
    <property type="match status" value="1"/>
</dbReference>
<dbReference type="GO" id="GO:0004497">
    <property type="term" value="F:monooxygenase activity"/>
    <property type="evidence" value="ECO:0007669"/>
    <property type="project" value="UniProtKB-KW"/>
</dbReference>